<feature type="disulfide bond" evidence="14">
    <location>
        <begin position="1080"/>
        <end position="1092"/>
    </location>
</feature>
<dbReference type="EMBL" id="WJQU01000003">
    <property type="protein sequence ID" value="KAJ6637160.1"/>
    <property type="molecule type" value="Genomic_DNA"/>
</dbReference>
<evidence type="ECO:0000313" key="19">
    <source>
        <dbReference type="EMBL" id="KAJ6637160.1"/>
    </source>
</evidence>
<feature type="disulfide bond" evidence="14">
    <location>
        <begin position="1055"/>
        <end position="1070"/>
    </location>
</feature>
<dbReference type="PANTHER" id="PTHR22722:SF14">
    <property type="entry name" value="MEGALIN, ISOFORM A"/>
    <property type="match status" value="1"/>
</dbReference>
<dbReference type="SMART" id="SM00179">
    <property type="entry name" value="EGF_CA"/>
    <property type="match status" value="4"/>
</dbReference>
<evidence type="ECO:0000256" key="6">
    <source>
        <dbReference type="ARBA" id="ARBA00022729"/>
    </source>
</evidence>
<evidence type="ECO:0000256" key="16">
    <source>
        <dbReference type="SAM" id="Phobius"/>
    </source>
</evidence>
<dbReference type="Pfam" id="PF12662">
    <property type="entry name" value="cEGF"/>
    <property type="match status" value="1"/>
</dbReference>
<dbReference type="Gene3D" id="2.120.10.30">
    <property type="entry name" value="TolB, C-terminal domain"/>
    <property type="match status" value="3"/>
</dbReference>
<evidence type="ECO:0000256" key="2">
    <source>
        <dbReference type="ARBA" id="ARBA00022475"/>
    </source>
</evidence>
<dbReference type="Pfam" id="PF07645">
    <property type="entry name" value="EGF_CA"/>
    <property type="match status" value="1"/>
</dbReference>
<dbReference type="FunFam" id="2.10.25.10:FF:000009">
    <property type="entry name" value="Low-density lipoprotein receptor isoform 1"/>
    <property type="match status" value="2"/>
</dbReference>
<feature type="disulfide bond" evidence="14">
    <location>
        <begin position="96"/>
        <end position="111"/>
    </location>
</feature>
<dbReference type="Pfam" id="PF00057">
    <property type="entry name" value="Ldl_recept_a"/>
    <property type="match status" value="11"/>
</dbReference>
<feature type="chain" id="PRO_5040173355" evidence="17">
    <location>
        <begin position="23"/>
        <end position="1805"/>
    </location>
</feature>
<evidence type="ECO:0000256" key="9">
    <source>
        <dbReference type="ARBA" id="ARBA00023136"/>
    </source>
</evidence>
<dbReference type="Gene3D" id="4.10.400.10">
    <property type="entry name" value="Low-density Lipoprotein Receptor"/>
    <property type="match status" value="12"/>
</dbReference>
<dbReference type="InterPro" id="IPR000033">
    <property type="entry name" value="LDLR_classB_rpt"/>
</dbReference>
<name>A0A9Q0MU65_9DIPT</name>
<feature type="disulfide bond" evidence="14">
    <location>
        <begin position="1126"/>
        <end position="1144"/>
    </location>
</feature>
<evidence type="ECO:0000256" key="14">
    <source>
        <dbReference type="PROSITE-ProRule" id="PRU00124"/>
    </source>
</evidence>
<comment type="caution">
    <text evidence="19">The sequence shown here is derived from an EMBL/GenBank/DDBJ whole genome shotgun (WGS) entry which is preliminary data.</text>
</comment>
<keyword evidence="6 17" id="KW-0732">Signal</keyword>
<feature type="domain" description="EGF-like" evidence="18">
    <location>
        <begin position="287"/>
        <end position="326"/>
    </location>
</feature>
<organism evidence="19 20">
    <name type="scientific">Pseudolycoriella hygida</name>
    <dbReference type="NCBI Taxonomy" id="35572"/>
    <lineage>
        <taxon>Eukaryota</taxon>
        <taxon>Metazoa</taxon>
        <taxon>Ecdysozoa</taxon>
        <taxon>Arthropoda</taxon>
        <taxon>Hexapoda</taxon>
        <taxon>Insecta</taxon>
        <taxon>Pterygota</taxon>
        <taxon>Neoptera</taxon>
        <taxon>Endopterygota</taxon>
        <taxon>Diptera</taxon>
        <taxon>Nematocera</taxon>
        <taxon>Sciaroidea</taxon>
        <taxon>Sciaridae</taxon>
        <taxon>Pseudolycoriella</taxon>
    </lineage>
</organism>
<dbReference type="OrthoDB" id="8831087at2759"/>
<dbReference type="Pfam" id="PF00058">
    <property type="entry name" value="Ldl_recept_b"/>
    <property type="match status" value="3"/>
</dbReference>
<keyword evidence="9 16" id="KW-0472">Membrane</keyword>
<feature type="disulfide bond" evidence="13">
    <location>
        <begin position="291"/>
        <end position="301"/>
    </location>
</feature>
<feature type="transmembrane region" description="Helical" evidence="16">
    <location>
        <begin position="1705"/>
        <end position="1728"/>
    </location>
</feature>
<keyword evidence="4" id="KW-0254">Endocytosis</keyword>
<comment type="caution">
    <text evidence="13">Lacks conserved residue(s) required for the propagation of feature annotation.</text>
</comment>
<proteinExistence type="predicted"/>
<keyword evidence="7" id="KW-0677">Repeat</keyword>
<dbReference type="GO" id="GO:0005509">
    <property type="term" value="F:calcium ion binding"/>
    <property type="evidence" value="ECO:0007669"/>
    <property type="project" value="InterPro"/>
</dbReference>
<keyword evidence="2" id="KW-1003">Cell membrane</keyword>
<dbReference type="InterPro" id="IPR026823">
    <property type="entry name" value="cEGF"/>
</dbReference>
<feature type="disulfide bond" evidence="14">
    <location>
        <begin position="1207"/>
        <end position="1219"/>
    </location>
</feature>
<keyword evidence="3 13" id="KW-0245">EGF-like domain</keyword>
<evidence type="ECO:0000256" key="8">
    <source>
        <dbReference type="ARBA" id="ARBA00022989"/>
    </source>
</evidence>
<feature type="disulfide bond" evidence="14">
    <location>
        <begin position="1087"/>
        <end position="1105"/>
    </location>
</feature>
<evidence type="ECO:0000256" key="1">
    <source>
        <dbReference type="ARBA" id="ARBA00004251"/>
    </source>
</evidence>
<dbReference type="Gene3D" id="2.10.25.10">
    <property type="entry name" value="Laminin"/>
    <property type="match status" value="4"/>
</dbReference>
<dbReference type="InterPro" id="IPR051221">
    <property type="entry name" value="LDLR-related"/>
</dbReference>
<feature type="repeat" description="LDL-receptor class B" evidence="15">
    <location>
        <begin position="371"/>
        <end position="415"/>
    </location>
</feature>
<dbReference type="PROSITE" id="PS01209">
    <property type="entry name" value="LDLRA_1"/>
    <property type="match status" value="5"/>
</dbReference>
<evidence type="ECO:0000256" key="4">
    <source>
        <dbReference type="ARBA" id="ARBA00022583"/>
    </source>
</evidence>
<comment type="subcellular location">
    <subcellularLocation>
        <location evidence="1">Cell membrane</location>
        <topology evidence="1">Single-pass type I membrane protein</topology>
    </subcellularLocation>
</comment>
<dbReference type="PANTHER" id="PTHR22722">
    <property type="entry name" value="LOW-DENSITY LIPOPROTEIN RECEPTOR-RELATED PROTEIN 2-RELATED"/>
    <property type="match status" value="1"/>
</dbReference>
<dbReference type="InterPro" id="IPR000152">
    <property type="entry name" value="EGF-type_Asp/Asn_hydroxyl_site"/>
</dbReference>
<evidence type="ECO:0000256" key="12">
    <source>
        <dbReference type="ARBA" id="ARBA00023180"/>
    </source>
</evidence>
<dbReference type="InterPro" id="IPR049883">
    <property type="entry name" value="NOTCH1_EGF-like"/>
</dbReference>
<feature type="disulfide bond" evidence="14">
    <location>
        <begin position="184"/>
        <end position="199"/>
    </location>
</feature>
<feature type="repeat" description="LDL-receptor class B" evidence="15">
    <location>
        <begin position="459"/>
        <end position="502"/>
    </location>
</feature>
<dbReference type="CDD" id="cd00112">
    <property type="entry name" value="LDLa"/>
    <property type="match status" value="11"/>
</dbReference>
<dbReference type="InterPro" id="IPR018097">
    <property type="entry name" value="EGF_Ca-bd_CS"/>
</dbReference>
<feature type="disulfide bond" evidence="14">
    <location>
        <begin position="1189"/>
        <end position="1204"/>
    </location>
</feature>
<dbReference type="SUPFAM" id="SSF57196">
    <property type="entry name" value="EGF/Laminin"/>
    <property type="match status" value="2"/>
</dbReference>
<evidence type="ECO:0000256" key="17">
    <source>
        <dbReference type="SAM" id="SignalP"/>
    </source>
</evidence>
<keyword evidence="8 16" id="KW-1133">Transmembrane helix</keyword>
<dbReference type="PROSITE" id="PS50068">
    <property type="entry name" value="LDLRA_2"/>
    <property type="match status" value="13"/>
</dbReference>
<feature type="disulfide bond" evidence="14">
    <location>
        <begin position="1043"/>
        <end position="1061"/>
    </location>
</feature>
<feature type="disulfide bond" evidence="14">
    <location>
        <begin position="1012"/>
        <end position="1027"/>
    </location>
</feature>
<feature type="disulfide bond" evidence="14">
    <location>
        <begin position="967"/>
        <end position="982"/>
    </location>
</feature>
<dbReference type="GO" id="GO:0006898">
    <property type="term" value="P:receptor-mediated endocytosis"/>
    <property type="evidence" value="ECO:0007669"/>
    <property type="project" value="TreeGrafter"/>
</dbReference>
<dbReference type="InterPro" id="IPR011042">
    <property type="entry name" value="6-blade_b-propeller_TolB-like"/>
</dbReference>
<dbReference type="PROSITE" id="PS01187">
    <property type="entry name" value="EGF_CA"/>
    <property type="match status" value="2"/>
</dbReference>
<evidence type="ECO:0000256" key="7">
    <source>
        <dbReference type="ARBA" id="ARBA00022737"/>
    </source>
</evidence>
<feature type="disulfide bond" evidence="14">
    <location>
        <begin position="1264"/>
        <end position="1282"/>
    </location>
</feature>
<feature type="disulfide bond" evidence="14">
    <location>
        <begin position="1226"/>
        <end position="1241"/>
    </location>
</feature>
<feature type="signal peptide" evidence="17">
    <location>
        <begin position="1"/>
        <end position="22"/>
    </location>
</feature>
<dbReference type="PROSITE" id="PS01186">
    <property type="entry name" value="EGF_2"/>
    <property type="match status" value="1"/>
</dbReference>
<evidence type="ECO:0000256" key="11">
    <source>
        <dbReference type="ARBA" id="ARBA00023170"/>
    </source>
</evidence>
<evidence type="ECO:0000256" key="5">
    <source>
        <dbReference type="ARBA" id="ARBA00022692"/>
    </source>
</evidence>
<protein>
    <submittedName>
        <fullName evidence="19">Vitellogenin receptor</fullName>
    </submittedName>
</protein>
<keyword evidence="12" id="KW-0325">Glycoprotein</keyword>
<feature type="disulfide bond" evidence="14">
    <location>
        <begin position="1119"/>
        <end position="1131"/>
    </location>
</feature>
<keyword evidence="20" id="KW-1185">Reference proteome</keyword>
<dbReference type="SUPFAM" id="SSF63825">
    <property type="entry name" value="YWTD domain"/>
    <property type="match status" value="3"/>
</dbReference>
<evidence type="ECO:0000259" key="18">
    <source>
        <dbReference type="PROSITE" id="PS50026"/>
    </source>
</evidence>
<dbReference type="CDD" id="cd00054">
    <property type="entry name" value="EGF_CA"/>
    <property type="match status" value="1"/>
</dbReference>
<gene>
    <name evidence="19" type="primary">yl</name>
    <name evidence="19" type="ORF">Bhyg_09888</name>
</gene>
<dbReference type="InterPro" id="IPR002172">
    <property type="entry name" value="LDrepeatLR_classA_rpt"/>
</dbReference>
<evidence type="ECO:0000256" key="3">
    <source>
        <dbReference type="ARBA" id="ARBA00022536"/>
    </source>
</evidence>
<dbReference type="InterPro" id="IPR000742">
    <property type="entry name" value="EGF"/>
</dbReference>
<dbReference type="SMART" id="SM00181">
    <property type="entry name" value="EGF"/>
    <property type="match status" value="9"/>
</dbReference>
<reference evidence="19" key="1">
    <citation type="submission" date="2022-07" db="EMBL/GenBank/DDBJ databases">
        <authorList>
            <person name="Trinca V."/>
            <person name="Uliana J.V.C."/>
            <person name="Torres T.T."/>
            <person name="Ward R.J."/>
            <person name="Monesi N."/>
        </authorList>
    </citation>
    <scope>NUCLEOTIDE SEQUENCE</scope>
    <source>
        <strain evidence="19">HSMRA1968</strain>
        <tissue evidence="19">Whole embryos</tissue>
    </source>
</reference>
<dbReference type="InterPro" id="IPR023415">
    <property type="entry name" value="LDLR_class-A_CS"/>
</dbReference>
<dbReference type="GO" id="GO:0042562">
    <property type="term" value="F:hormone binding"/>
    <property type="evidence" value="ECO:0007669"/>
    <property type="project" value="TreeGrafter"/>
</dbReference>
<dbReference type="GO" id="GO:0043235">
    <property type="term" value="C:receptor complex"/>
    <property type="evidence" value="ECO:0007669"/>
    <property type="project" value="TreeGrafter"/>
</dbReference>
<dbReference type="InterPro" id="IPR036055">
    <property type="entry name" value="LDL_receptor-like_sf"/>
</dbReference>
<dbReference type="PROSITE" id="PS50026">
    <property type="entry name" value="EGF_3"/>
    <property type="match status" value="1"/>
</dbReference>
<dbReference type="SMART" id="SM00192">
    <property type="entry name" value="LDLa"/>
    <property type="match status" value="13"/>
</dbReference>
<feature type="disulfide bond" evidence="14">
    <location>
        <begin position="1099"/>
        <end position="1114"/>
    </location>
</feature>
<evidence type="ECO:0000256" key="15">
    <source>
        <dbReference type="PROSITE-ProRule" id="PRU00461"/>
    </source>
</evidence>
<accession>A0A9Q0MU65</accession>
<dbReference type="Proteomes" id="UP001151699">
    <property type="component" value="Chromosome X"/>
</dbReference>
<feature type="disulfide bond" evidence="14">
    <location>
        <begin position="1138"/>
        <end position="1153"/>
    </location>
</feature>
<dbReference type="SUPFAM" id="SSF57184">
    <property type="entry name" value="Growth factor receptor domain"/>
    <property type="match status" value="1"/>
</dbReference>
<feature type="disulfide bond" evidence="14">
    <location>
        <begin position="1257"/>
        <end position="1269"/>
    </location>
</feature>
<dbReference type="PROSITE" id="PS51120">
    <property type="entry name" value="LDLRB"/>
    <property type="match status" value="3"/>
</dbReference>
<feature type="disulfide bond" evidence="14">
    <location>
        <begin position="955"/>
        <end position="973"/>
    </location>
</feature>
<feature type="disulfide bond" evidence="14">
    <location>
        <begin position="1036"/>
        <end position="1048"/>
    </location>
</feature>
<evidence type="ECO:0000313" key="20">
    <source>
        <dbReference type="Proteomes" id="UP001151699"/>
    </source>
</evidence>
<feature type="disulfide bond" evidence="14">
    <location>
        <begin position="1214"/>
        <end position="1232"/>
    </location>
</feature>
<dbReference type="InterPro" id="IPR001881">
    <property type="entry name" value="EGF-like_Ca-bd_dom"/>
</dbReference>
<dbReference type="InterPro" id="IPR009030">
    <property type="entry name" value="Growth_fac_rcpt_cys_sf"/>
</dbReference>
<feature type="repeat" description="LDL-receptor class B" evidence="15">
    <location>
        <begin position="503"/>
        <end position="545"/>
    </location>
</feature>
<dbReference type="SMART" id="SM00135">
    <property type="entry name" value="LY"/>
    <property type="match status" value="9"/>
</dbReference>
<dbReference type="GO" id="GO:0016324">
    <property type="term" value="C:apical plasma membrane"/>
    <property type="evidence" value="ECO:0007669"/>
    <property type="project" value="TreeGrafter"/>
</dbReference>
<keyword evidence="10 13" id="KW-1015">Disulfide bond</keyword>
<dbReference type="PROSITE" id="PS00010">
    <property type="entry name" value="ASX_HYDROXYL"/>
    <property type="match status" value="1"/>
</dbReference>
<evidence type="ECO:0000256" key="13">
    <source>
        <dbReference type="PROSITE-ProRule" id="PRU00076"/>
    </source>
</evidence>
<sequence length="1805" mass="201900">MSRKLICLLMFLSVGLWTKVNVLGSDEHLAPCSDPENFECSSGGVCIKPEFQCDGKKDCLDGSDELEAECDFKLCRSPQYYRCKDKMSCIAHNYRCDGHYDCPLNDDEENCADYVPHHEKVECNADEFSCFADNMCISLDYVCDGVRQCIDGSDEEIGCLNIEKKCNGFVCKNRHCLTDKSWVCDGTDDCGDGSDEKDCVSNCISENKMFLCGDNVTCLSVEKVCDKNRDCVDGLDEGGICDKFSNNRACESNYCPRDAECYIWPTGPVCICPKGFFYNAHQKVCEDIDECQTHGICSQLCTNTPGSYNCSCVPRFRLKNDRKTCESISHTEPTLLYAGKKSINMVYLRSGHETVITEKVRQVIGVSSDGHFIYWTNVALNTESIVKAREDGSKMETLLTTGLSLPEDIAVDWITGNLYFSDAMYMHIAVCSNDGKHCTSLITENVERPRSIALYPQEGRMFWSEWGSKPMIATAHMDGSFSSPFILENIQWPSGITLDWPNNRLYWVDAKLTKIESVNLDGTARRTVLGNVLKHPYGLAVFEDNIYWSDWSAMSIETCNKFTCKGRKTIVRDRKVYDLHIYHNSIQPITENPCKNNKCTHLCLLASNVTHTCGCPNGMTLNIDNVSCSANTTKESIVIGMRNYLIKMEHETFGRHQIDKAKLVPMNVHKLAYNLLNGHIFVADNVAQIIYDFDLTKEVSFELVNKNIGKVTSMAFDHLSNNLYWSDAEHGTIEMLSLNKNQRTTVYNFIDMAKPVSIGIVPENGQMFVASRSIFGHTHIDIQSLHGKGDRRHLVESELGDDEIQFAVDRQISEVFWTDTTRKQISWSDYTGQSLHVFKKTSGAPTSIAVLSDDVFWTKKKSLDVFWTPKHGPETTKQLILPRHDYVSKDDDVVVVAIFPTITSRHPCMVNNGGCSHICATSSSTQMVCLCPPGMVFINYHNNTCIAAIDCEFRCGSGECITSSRRCNNFNDCPDASDEMDCASLQKVDVYCYRDEFKCLDGKQCISIDLRCDKITDCKDKSDETDCVGFNASTKCHKNQFVCSNNLCIDLSAVCDGMDDCEDGGDEVNCHDMEEMKHMCRSNMFTCTTGQCIPAQWVCDEAPDCSDGSDELNCPEKDCPVGYLKCGHGQCVDRKLICDGFDNCGDNTDELNCTEAPTATCEKFDSKNEPLKFQCISDKNICLNITARCNGTAECPRGEDEANCSDCRMDEFECKNKKCIRKEWRCDEQNDCGDKSDEIGCDNTTSVAGGQRGDNSCGVGMFDCNDGNCIYMELVCNGHNDCPNKMDESDACATSCLKSPCQQICEKSPHGPVCSCNDGYRLGGDGKSCFDINECKDLEPCAQKCENLLGSFRCSCFSDFMLKSDKLSCKSIGGPQHILYSSLNVIYDISSTTLSVLWSSNSSKIAGMDVNVRLNLLYFTVEDTSALYEMNLETKEVIYVTNIGNPQHIAVEWMTDNVYFFDHNTNPSIKVCHMKQKACTQIIPLKYRDVVKSLVIDSTNDKMFYSILHPSFSSSEAFIYSHNLDGSRSKIIVQGASHISGLAYDSNKKILYYSDLGTRSIWSLKYDGTDRKSIFPENVFITKPADLSFHEDHLMILNVGSKNVAHCQTYGNRECKSFEFNAYNAENLVIVQQSRQKEKVNNCLGHNCSLICIPAELGPKCICHGGVTESAGSCKDDMSNGVAVSPRFTSLSNMNSGTSSNHRTMVTIFSVLGIIIGLSLLGLSALYFHRKVFHLSKTFEVGMHFENPATSNIDSAKVKMFQRAQLTTTNHYNEIYVNDQEPDETSMVDDFSDFKTDKDTTKLIY</sequence>
<dbReference type="FunFam" id="2.120.10.30:FF:000241">
    <property type="entry name" value="Low-density lipoprotein receptor-related protein 6"/>
    <property type="match status" value="1"/>
</dbReference>
<keyword evidence="11 19" id="KW-0675">Receptor</keyword>
<dbReference type="SUPFAM" id="SSF57424">
    <property type="entry name" value="LDL receptor-like module"/>
    <property type="match status" value="13"/>
</dbReference>
<dbReference type="FunFam" id="4.10.400.10:FF:000034">
    <property type="entry name" value="Low-density lipoprotein receptor-related protein 2"/>
    <property type="match status" value="1"/>
</dbReference>
<evidence type="ECO:0000256" key="10">
    <source>
        <dbReference type="ARBA" id="ARBA00023157"/>
    </source>
</evidence>
<dbReference type="PRINTS" id="PR00261">
    <property type="entry name" value="LDLRECEPTOR"/>
</dbReference>
<keyword evidence="5 16" id="KW-0812">Transmembrane</keyword>